<comment type="subcellular location">
    <subcellularLocation>
        <location evidence="1">Cell membrane</location>
        <topology evidence="1">Multi-pass membrane protein</topology>
    </subcellularLocation>
</comment>
<evidence type="ECO:0000256" key="5">
    <source>
        <dbReference type="ARBA" id="ARBA00023136"/>
    </source>
</evidence>
<dbReference type="Proteomes" id="UP000014136">
    <property type="component" value="Unassembled WGS sequence"/>
</dbReference>
<evidence type="ECO:0000259" key="7">
    <source>
        <dbReference type="Pfam" id="PF12698"/>
    </source>
</evidence>
<feature type="transmembrane region" description="Helical" evidence="6">
    <location>
        <begin position="21"/>
        <end position="39"/>
    </location>
</feature>
<dbReference type="GO" id="GO:0140359">
    <property type="term" value="F:ABC-type transporter activity"/>
    <property type="evidence" value="ECO:0007669"/>
    <property type="project" value="InterPro"/>
</dbReference>
<dbReference type="Pfam" id="PF12698">
    <property type="entry name" value="ABC2_membrane_3"/>
    <property type="match status" value="1"/>
</dbReference>
<dbReference type="PANTHER" id="PTHR30294">
    <property type="entry name" value="MEMBRANE COMPONENT OF ABC TRANSPORTER YHHJ-RELATED"/>
    <property type="match status" value="1"/>
</dbReference>
<dbReference type="GO" id="GO:0005886">
    <property type="term" value="C:plasma membrane"/>
    <property type="evidence" value="ECO:0007669"/>
    <property type="project" value="UniProtKB-SubCell"/>
</dbReference>
<evidence type="ECO:0000256" key="4">
    <source>
        <dbReference type="ARBA" id="ARBA00022989"/>
    </source>
</evidence>
<evidence type="ECO:0000313" key="8">
    <source>
        <dbReference type="EMBL" id="EOT30049.1"/>
    </source>
</evidence>
<organism evidence="8 9">
    <name type="scientific">Enterococcus saccharolyticus subsp. saccharolyticus ATCC 43076</name>
    <dbReference type="NCBI Taxonomy" id="1139996"/>
    <lineage>
        <taxon>Bacteria</taxon>
        <taxon>Bacillati</taxon>
        <taxon>Bacillota</taxon>
        <taxon>Bacilli</taxon>
        <taxon>Lactobacillales</taxon>
        <taxon>Enterococcaceae</taxon>
        <taxon>Enterococcus</taxon>
    </lineage>
</organism>
<dbReference type="eggNOG" id="COG1668">
    <property type="taxonomic scope" value="Bacteria"/>
</dbReference>
<reference evidence="8 9" key="1">
    <citation type="submission" date="2013-03" db="EMBL/GenBank/DDBJ databases">
        <title>The Genome Sequence of Enterococcus saccharolyticus ATCC_43076 (Illumina only assembly).</title>
        <authorList>
            <consortium name="The Broad Institute Genomics Platform"/>
            <consortium name="The Broad Institute Genome Sequencing Center for Infectious Disease"/>
            <person name="Earl A."/>
            <person name="Russ C."/>
            <person name="Gilmore M."/>
            <person name="Surin D."/>
            <person name="Walker B."/>
            <person name="Young S."/>
            <person name="Zeng Q."/>
            <person name="Gargeya S."/>
            <person name="Fitzgerald M."/>
            <person name="Haas B."/>
            <person name="Abouelleil A."/>
            <person name="Allen A.W."/>
            <person name="Alvarado L."/>
            <person name="Arachchi H.M."/>
            <person name="Berlin A.M."/>
            <person name="Chapman S.B."/>
            <person name="Gainer-Dewar J."/>
            <person name="Goldberg J."/>
            <person name="Griggs A."/>
            <person name="Gujja S."/>
            <person name="Hansen M."/>
            <person name="Howarth C."/>
            <person name="Imamovic A."/>
            <person name="Ireland A."/>
            <person name="Larimer J."/>
            <person name="McCowan C."/>
            <person name="Murphy C."/>
            <person name="Pearson M."/>
            <person name="Poon T.W."/>
            <person name="Priest M."/>
            <person name="Roberts A."/>
            <person name="Saif S."/>
            <person name="Shea T."/>
            <person name="Sisk P."/>
            <person name="Sykes S."/>
            <person name="Wortman J."/>
            <person name="Nusbaum C."/>
            <person name="Birren B."/>
        </authorList>
    </citation>
    <scope>NUCLEOTIDE SEQUENCE [LARGE SCALE GENOMIC DNA]</scope>
    <source>
        <strain evidence="8 9">ATCC 43076</strain>
    </source>
</reference>
<gene>
    <name evidence="8" type="ORF">OMQ_00741</name>
</gene>
<sequence length="417" mass="45626">MDKFWVIASDVYKKNVKSVSFFIMLLVPFIIGGLAYAGGHFASRASHVDKIGLISEQAGFAELVAQAENEDYQFVVLDSKEAAEKQMREEKIDAFLVLQVTEETVKGELFSESSLGQATELTLQQILSSIQGSSRAEKLGLTPEQVVSLSQPAEFTKQKVNFDDNGNMVIGEDNSVVQYIISFGGTILLFVFIMTYAGIIAQEIASEKGTRIMEVILSSTRAQTHFYGKLFGILLVALTQMVVYAIAFAISYNWVKEMEVVQSFLANISLQAILGNFLVFTLIFVLLGIFIYAVLAALCGSLVNKAEDTSKVILPVTYLSLGGYMLGIMLGAMDPNNIVIRITSYIPFLSSYIMPIRLANETVGVGGALISVAILLVTTIALTVGCAKMYKSNVLVYNDNGIFATLKQSFRLMKSQN</sequence>
<dbReference type="OrthoDB" id="9768837at2"/>
<feature type="transmembrane region" description="Helical" evidence="6">
    <location>
        <begin position="312"/>
        <end position="332"/>
    </location>
</feature>
<evidence type="ECO:0000256" key="6">
    <source>
        <dbReference type="SAM" id="Phobius"/>
    </source>
</evidence>
<dbReference type="InterPro" id="IPR051449">
    <property type="entry name" value="ABC-2_transporter_component"/>
</dbReference>
<dbReference type="RefSeq" id="WP_016174547.1">
    <property type="nucleotide sequence ID" value="NZ_KE136389.1"/>
</dbReference>
<evidence type="ECO:0000256" key="2">
    <source>
        <dbReference type="ARBA" id="ARBA00022475"/>
    </source>
</evidence>
<dbReference type="STRING" id="41997.RV16_GL001944"/>
<feature type="domain" description="ABC-2 type transporter transmembrane" evidence="7">
    <location>
        <begin position="21"/>
        <end position="383"/>
    </location>
</feature>
<accession>S0NRS4</accession>
<dbReference type="HOGENOM" id="CLU_046841_1_1_9"/>
<comment type="caution">
    <text evidence="8">The sequence shown here is derived from an EMBL/GenBank/DDBJ whole genome shotgun (WGS) entry which is preliminary data.</text>
</comment>
<feature type="transmembrane region" description="Helical" evidence="6">
    <location>
        <begin position="176"/>
        <end position="201"/>
    </location>
</feature>
<keyword evidence="9" id="KW-1185">Reference proteome</keyword>
<proteinExistence type="predicted"/>
<evidence type="ECO:0000256" key="1">
    <source>
        <dbReference type="ARBA" id="ARBA00004651"/>
    </source>
</evidence>
<evidence type="ECO:0000256" key="3">
    <source>
        <dbReference type="ARBA" id="ARBA00022692"/>
    </source>
</evidence>
<keyword evidence="2" id="KW-1003">Cell membrane</keyword>
<evidence type="ECO:0000313" key="9">
    <source>
        <dbReference type="Proteomes" id="UP000014136"/>
    </source>
</evidence>
<name>S0NRS4_9ENTE</name>
<keyword evidence="5 6" id="KW-0472">Membrane</keyword>
<protein>
    <submittedName>
        <fullName evidence="8">ABC transporter membrane-spanning permease</fullName>
    </submittedName>
</protein>
<dbReference type="AlphaFoldDB" id="S0NRS4"/>
<feature type="transmembrane region" description="Helical" evidence="6">
    <location>
        <begin position="230"/>
        <end position="252"/>
    </location>
</feature>
<keyword evidence="4 6" id="KW-1133">Transmembrane helix</keyword>
<dbReference type="PATRIC" id="fig|1139996.3.peg.736"/>
<dbReference type="PANTHER" id="PTHR30294:SF29">
    <property type="entry name" value="MULTIDRUG ABC TRANSPORTER PERMEASE YBHS-RELATED"/>
    <property type="match status" value="1"/>
</dbReference>
<feature type="transmembrane region" description="Helical" evidence="6">
    <location>
        <begin position="368"/>
        <end position="390"/>
    </location>
</feature>
<keyword evidence="3 6" id="KW-0812">Transmembrane</keyword>
<feature type="transmembrane region" description="Helical" evidence="6">
    <location>
        <begin position="338"/>
        <end position="356"/>
    </location>
</feature>
<dbReference type="InterPro" id="IPR013525">
    <property type="entry name" value="ABC2_TM"/>
</dbReference>
<feature type="transmembrane region" description="Helical" evidence="6">
    <location>
        <begin position="272"/>
        <end position="300"/>
    </location>
</feature>
<dbReference type="EMBL" id="AHYT01000002">
    <property type="protein sequence ID" value="EOT30049.1"/>
    <property type="molecule type" value="Genomic_DNA"/>
</dbReference>